<protein>
    <submittedName>
        <fullName evidence="1">Uncharacterized protein</fullName>
    </submittedName>
</protein>
<keyword evidence="2" id="KW-1185">Reference proteome</keyword>
<evidence type="ECO:0000313" key="1">
    <source>
        <dbReference type="EMBL" id="GFH10774.1"/>
    </source>
</evidence>
<sequence>MACGALRACLFSANFAMDATERLATLLFCLGGFDITQAGTNPTCRTHLSNVMSHTALVGLLFNVKLCVSHLVVANIRCSSRRGCVRAATLTVAAPADTPRARRLTHHICQFLSVALTSPCVGKGVVK</sequence>
<proteinExistence type="predicted"/>
<dbReference type="Proteomes" id="UP000485058">
    <property type="component" value="Unassembled WGS sequence"/>
</dbReference>
<comment type="caution">
    <text evidence="1">The sequence shown here is derived from an EMBL/GenBank/DDBJ whole genome shotgun (WGS) entry which is preliminary data.</text>
</comment>
<dbReference type="AlphaFoldDB" id="A0A699YVD4"/>
<accession>A0A699YVD4</accession>
<gene>
    <name evidence="1" type="ORF">HaLaN_06150</name>
</gene>
<evidence type="ECO:0000313" key="2">
    <source>
        <dbReference type="Proteomes" id="UP000485058"/>
    </source>
</evidence>
<reference evidence="1 2" key="1">
    <citation type="submission" date="2020-02" db="EMBL/GenBank/DDBJ databases">
        <title>Draft genome sequence of Haematococcus lacustris strain NIES-144.</title>
        <authorList>
            <person name="Morimoto D."/>
            <person name="Nakagawa S."/>
            <person name="Yoshida T."/>
            <person name="Sawayama S."/>
        </authorList>
    </citation>
    <scope>NUCLEOTIDE SEQUENCE [LARGE SCALE GENOMIC DNA]</scope>
    <source>
        <strain evidence="1 2">NIES-144</strain>
    </source>
</reference>
<name>A0A699YVD4_HAELA</name>
<dbReference type="EMBL" id="BLLF01000346">
    <property type="protein sequence ID" value="GFH10774.1"/>
    <property type="molecule type" value="Genomic_DNA"/>
</dbReference>
<organism evidence="1 2">
    <name type="scientific">Haematococcus lacustris</name>
    <name type="common">Green alga</name>
    <name type="synonym">Haematococcus pluvialis</name>
    <dbReference type="NCBI Taxonomy" id="44745"/>
    <lineage>
        <taxon>Eukaryota</taxon>
        <taxon>Viridiplantae</taxon>
        <taxon>Chlorophyta</taxon>
        <taxon>core chlorophytes</taxon>
        <taxon>Chlorophyceae</taxon>
        <taxon>CS clade</taxon>
        <taxon>Chlamydomonadales</taxon>
        <taxon>Haematococcaceae</taxon>
        <taxon>Haematococcus</taxon>
    </lineage>
</organism>